<evidence type="ECO:0000313" key="4">
    <source>
        <dbReference type="Proteomes" id="UP000092634"/>
    </source>
</evidence>
<protein>
    <recommendedName>
        <fullName evidence="2">Ice-binding protein C-terminal domain-containing protein</fullName>
    </recommendedName>
</protein>
<organism evidence="3 4">
    <name type="scientific">Janthinobacterium lividum</name>
    <dbReference type="NCBI Taxonomy" id="29581"/>
    <lineage>
        <taxon>Bacteria</taxon>
        <taxon>Pseudomonadati</taxon>
        <taxon>Pseudomonadota</taxon>
        <taxon>Betaproteobacteria</taxon>
        <taxon>Burkholderiales</taxon>
        <taxon>Oxalobacteraceae</taxon>
        <taxon>Janthinobacterium</taxon>
    </lineage>
</organism>
<name>A0A1E8PM29_9BURK</name>
<sequence>MKPLSSVLRLALSAAAIAAALISSPALAGPLFTADEGSVPGTAPNLVVADRISFEYHSRVEQTIVGGLGGGNDPFTQTGFLTKAAFGSPNGGSVPSQLNALNGYGIYGLFTITGQSNGLGSGILANFQTLSMTLYIDPNQNTSLSVSNVAGSPVTVGGVSADDYAIVTYTLDVGEAHVFNGLAQGDFKALMNATLTPQGQLFFVNPNPFFPFESLSGNTNSFVGGSLTNSFIAMSDGGGLELFQAAVPEPGTIALLGIGLFGLGMTARRQQGGQRQA</sequence>
<dbReference type="EMBL" id="MAQB02000006">
    <property type="protein sequence ID" value="OFJ47372.1"/>
    <property type="molecule type" value="Genomic_DNA"/>
</dbReference>
<evidence type="ECO:0000259" key="2">
    <source>
        <dbReference type="Pfam" id="PF07589"/>
    </source>
</evidence>
<accession>A0A1E8PM29</accession>
<feature type="chain" id="PRO_5009214509" description="Ice-binding protein C-terminal domain-containing protein" evidence="1">
    <location>
        <begin position="29"/>
        <end position="277"/>
    </location>
</feature>
<dbReference type="AlphaFoldDB" id="A0A1E8PM29"/>
<feature type="signal peptide" evidence="1">
    <location>
        <begin position="1"/>
        <end position="28"/>
    </location>
</feature>
<dbReference type="Proteomes" id="UP000092634">
    <property type="component" value="Unassembled WGS sequence"/>
</dbReference>
<dbReference type="Pfam" id="PF07589">
    <property type="entry name" value="PEP-CTERM"/>
    <property type="match status" value="1"/>
</dbReference>
<evidence type="ECO:0000313" key="3">
    <source>
        <dbReference type="EMBL" id="OFJ47372.1"/>
    </source>
</evidence>
<dbReference type="NCBIfam" id="NF033554">
    <property type="entry name" value="floc_PepA"/>
    <property type="match status" value="1"/>
</dbReference>
<proteinExistence type="predicted"/>
<gene>
    <name evidence="3" type="ORF">BA896_016550</name>
</gene>
<dbReference type="InterPro" id="IPR013424">
    <property type="entry name" value="Ice-binding_C"/>
</dbReference>
<keyword evidence="1" id="KW-0732">Signal</keyword>
<reference evidence="3 4" key="1">
    <citation type="submission" date="2016-10" db="EMBL/GenBank/DDBJ databases">
        <title>Updated version of Genome Assembly of Janthinobacterium lividum ERGS5:01.</title>
        <authorList>
            <person name="Kumar R."/>
            <person name="Acharya V."/>
            <person name="Singh D."/>
        </authorList>
    </citation>
    <scope>NUCLEOTIDE SEQUENCE [LARGE SCALE GENOMIC DNA]</scope>
    <source>
        <strain evidence="3 4">ERGS5:01</strain>
    </source>
</reference>
<comment type="caution">
    <text evidence="3">The sequence shown here is derived from an EMBL/GenBank/DDBJ whole genome shotgun (WGS) entry which is preliminary data.</text>
</comment>
<feature type="domain" description="Ice-binding protein C-terminal" evidence="2">
    <location>
        <begin position="246"/>
        <end position="269"/>
    </location>
</feature>
<dbReference type="NCBIfam" id="TIGR02595">
    <property type="entry name" value="PEP_CTERM"/>
    <property type="match status" value="1"/>
</dbReference>
<evidence type="ECO:0000256" key="1">
    <source>
        <dbReference type="SAM" id="SignalP"/>
    </source>
</evidence>